<dbReference type="Proteomes" id="UP000271031">
    <property type="component" value="Unassembled WGS sequence"/>
</dbReference>
<sequence length="469" mass="52405">MVIKVNTLSVIHEAPEEPTSSLKSKISFSFYGFGYNAVTVMQGSYFYFFYETELGLRSAWVSLSMTIFGIIMIFGNLLTGYIINKFRRVTKYGWGGPFLFGGMIIFIVSYILMFTDSFGLSEPMLFAKLLIVSTLYHFAMSFMNMTMSSVFVDIFRGDKDRRACQFFKVMIGTVGVLISVVLPPLIIKTGQVGTYTEAAILMALIGLIAILATFPSLRESPEKLERDKRLKENTHSYNIFESIRFMVAQKDLMLYAFASIGRAVGDTIVPASTVYLVIYVLKSDMALNSMVGTVFFLATVAFTPLFTWVGNKIGDNYKITVLSVSGLAFSTMLLFFATNIISLFALIIVYSAAQAFYDANSSNFQSDVYEQVIARTGRRDEPLYSAALFTISGTVRIFEALIFFVVHTAFGFVAGSAAQSETAILGIRLQISVFPAIFVITSVLIIIWKLRITKEKAERNRAKIRELQL</sequence>
<dbReference type="RefSeq" id="WP_122921319.1">
    <property type="nucleotide sequence ID" value="NZ_RHHQ01000027.1"/>
</dbReference>
<feature type="transmembrane region" description="Helical" evidence="1">
    <location>
        <begin position="94"/>
        <end position="113"/>
    </location>
</feature>
<accession>A0A3M8CV88</accession>
<dbReference type="EMBL" id="RHHQ01000027">
    <property type="protein sequence ID" value="RNB79742.1"/>
    <property type="molecule type" value="Genomic_DNA"/>
</dbReference>
<feature type="transmembrane region" description="Helical" evidence="1">
    <location>
        <begin position="429"/>
        <end position="448"/>
    </location>
</feature>
<dbReference type="GO" id="GO:0005886">
    <property type="term" value="C:plasma membrane"/>
    <property type="evidence" value="ECO:0007669"/>
    <property type="project" value="TreeGrafter"/>
</dbReference>
<keyword evidence="3" id="KW-1185">Reference proteome</keyword>
<dbReference type="GO" id="GO:0015293">
    <property type="term" value="F:symporter activity"/>
    <property type="evidence" value="ECO:0007669"/>
    <property type="project" value="InterPro"/>
</dbReference>
<evidence type="ECO:0000313" key="2">
    <source>
        <dbReference type="EMBL" id="RNB79742.1"/>
    </source>
</evidence>
<keyword evidence="1" id="KW-0472">Membrane</keyword>
<feature type="transmembrane region" description="Helical" evidence="1">
    <location>
        <begin position="290"/>
        <end position="309"/>
    </location>
</feature>
<name>A0A3M8CV88_9BACL</name>
<dbReference type="GO" id="GO:0008643">
    <property type="term" value="P:carbohydrate transport"/>
    <property type="evidence" value="ECO:0007669"/>
    <property type="project" value="InterPro"/>
</dbReference>
<feature type="transmembrane region" description="Helical" evidence="1">
    <location>
        <begin position="321"/>
        <end position="353"/>
    </location>
</feature>
<feature type="transmembrane region" description="Helical" evidence="1">
    <location>
        <begin position="166"/>
        <end position="186"/>
    </location>
</feature>
<organism evidence="2 3">
    <name type="scientific">Brevibacillus fluminis</name>
    <dbReference type="NCBI Taxonomy" id="511487"/>
    <lineage>
        <taxon>Bacteria</taxon>
        <taxon>Bacillati</taxon>
        <taxon>Bacillota</taxon>
        <taxon>Bacilli</taxon>
        <taxon>Bacillales</taxon>
        <taxon>Paenibacillaceae</taxon>
        <taxon>Brevibacillus</taxon>
    </lineage>
</organism>
<keyword evidence="1" id="KW-0812">Transmembrane</keyword>
<proteinExistence type="predicted"/>
<feature type="transmembrane region" description="Helical" evidence="1">
    <location>
        <begin position="125"/>
        <end position="145"/>
    </location>
</feature>
<dbReference type="Gene3D" id="1.20.1250.20">
    <property type="entry name" value="MFS general substrate transporter like domains"/>
    <property type="match status" value="2"/>
</dbReference>
<dbReference type="InterPro" id="IPR036259">
    <property type="entry name" value="MFS_trans_sf"/>
</dbReference>
<dbReference type="PANTHER" id="PTHR11328">
    <property type="entry name" value="MAJOR FACILITATOR SUPERFAMILY DOMAIN-CONTAINING PROTEIN"/>
    <property type="match status" value="1"/>
</dbReference>
<feature type="transmembrane region" description="Helical" evidence="1">
    <location>
        <begin position="198"/>
        <end position="217"/>
    </location>
</feature>
<dbReference type="SUPFAM" id="SSF103473">
    <property type="entry name" value="MFS general substrate transporter"/>
    <property type="match status" value="1"/>
</dbReference>
<dbReference type="InterPro" id="IPR039672">
    <property type="entry name" value="MFS_2"/>
</dbReference>
<dbReference type="OrthoDB" id="181905at2"/>
<keyword evidence="1" id="KW-1133">Transmembrane helix</keyword>
<dbReference type="PANTHER" id="PTHR11328:SF24">
    <property type="entry name" value="MAJOR FACILITATOR SUPERFAMILY (MFS) PROFILE DOMAIN-CONTAINING PROTEIN"/>
    <property type="match status" value="1"/>
</dbReference>
<feature type="transmembrane region" description="Helical" evidence="1">
    <location>
        <begin position="60"/>
        <end position="82"/>
    </location>
</feature>
<feature type="transmembrane region" description="Helical" evidence="1">
    <location>
        <begin position="28"/>
        <end position="48"/>
    </location>
</feature>
<evidence type="ECO:0000256" key="1">
    <source>
        <dbReference type="SAM" id="Phobius"/>
    </source>
</evidence>
<dbReference type="Pfam" id="PF13347">
    <property type="entry name" value="MFS_2"/>
    <property type="match status" value="1"/>
</dbReference>
<gene>
    <name evidence="2" type="ORF">EDM56_28430</name>
</gene>
<evidence type="ECO:0000313" key="3">
    <source>
        <dbReference type="Proteomes" id="UP000271031"/>
    </source>
</evidence>
<comment type="caution">
    <text evidence="2">The sequence shown here is derived from an EMBL/GenBank/DDBJ whole genome shotgun (WGS) entry which is preliminary data.</text>
</comment>
<protein>
    <submittedName>
        <fullName evidence="2">MFS transporter</fullName>
    </submittedName>
</protein>
<reference evidence="2 3" key="1">
    <citation type="submission" date="2018-10" db="EMBL/GenBank/DDBJ databases">
        <title>Phylogenomics of Brevibacillus.</title>
        <authorList>
            <person name="Dunlap C."/>
        </authorList>
    </citation>
    <scope>NUCLEOTIDE SEQUENCE [LARGE SCALE GENOMIC DNA]</scope>
    <source>
        <strain evidence="2 3">JCM 15716</strain>
    </source>
</reference>
<dbReference type="AlphaFoldDB" id="A0A3M8CV88"/>